<dbReference type="PANTHER" id="PTHR10422">
    <property type="entry name" value="CYTOCHROME C OXIDASE SUBUNIT 1"/>
    <property type="match status" value="1"/>
</dbReference>
<keyword evidence="1" id="KW-0249">Electron transport</keyword>
<evidence type="ECO:0000259" key="3">
    <source>
        <dbReference type="PROSITE" id="PS50855"/>
    </source>
</evidence>
<dbReference type="AlphaFoldDB" id="A0A426QKW0"/>
<dbReference type="PROSITE" id="PS50855">
    <property type="entry name" value="COX1"/>
    <property type="match status" value="1"/>
</dbReference>
<dbReference type="OrthoDB" id="9764568at2"/>
<dbReference type="InterPro" id="IPR023616">
    <property type="entry name" value="Cyt_c_oxase-like_su1_dom"/>
</dbReference>
<feature type="transmembrane region" description="Helical" evidence="2">
    <location>
        <begin position="126"/>
        <end position="150"/>
    </location>
</feature>
<keyword evidence="1" id="KW-0813">Transport</keyword>
<feature type="transmembrane region" description="Helical" evidence="2">
    <location>
        <begin position="372"/>
        <end position="392"/>
    </location>
</feature>
<feature type="transmembrane region" description="Helical" evidence="2">
    <location>
        <begin position="231"/>
        <end position="252"/>
    </location>
</feature>
<keyword evidence="1" id="KW-0679">Respiratory chain</keyword>
<dbReference type="Proteomes" id="UP000287798">
    <property type="component" value="Unassembled WGS sequence"/>
</dbReference>
<feature type="transmembrane region" description="Helical" evidence="2">
    <location>
        <begin position="301"/>
        <end position="319"/>
    </location>
</feature>
<evidence type="ECO:0000256" key="2">
    <source>
        <dbReference type="SAM" id="Phobius"/>
    </source>
</evidence>
<keyword evidence="2" id="KW-1133">Transmembrane helix</keyword>
<dbReference type="SUPFAM" id="SSF81442">
    <property type="entry name" value="Cytochrome c oxidase subunit I-like"/>
    <property type="match status" value="1"/>
</dbReference>
<feature type="transmembrane region" description="Helical" evidence="2">
    <location>
        <begin position="412"/>
        <end position="432"/>
    </location>
</feature>
<name>A0A426QKW0_9GAMM</name>
<dbReference type="InterPro" id="IPR000883">
    <property type="entry name" value="Cyt_C_Oxase_1"/>
</dbReference>
<protein>
    <submittedName>
        <fullName evidence="4">Cytochrome C oxidase subunit I</fullName>
    </submittedName>
</protein>
<feature type="transmembrane region" description="Helical" evidence="2">
    <location>
        <begin position="264"/>
        <end position="281"/>
    </location>
</feature>
<dbReference type="RefSeq" id="WP_125182442.1">
    <property type="nucleotide sequence ID" value="NZ_QZMU01000001.1"/>
</dbReference>
<keyword evidence="2" id="KW-0812">Transmembrane</keyword>
<feature type="transmembrane region" description="Helical" evidence="2">
    <location>
        <begin position="12"/>
        <end position="32"/>
    </location>
</feature>
<feature type="transmembrane region" description="Helical" evidence="2">
    <location>
        <begin position="183"/>
        <end position="211"/>
    </location>
</feature>
<dbReference type="InterPro" id="IPR036927">
    <property type="entry name" value="Cyt_c_oxase-like_su1_sf"/>
</dbReference>
<organism evidence="4 5">
    <name type="scientific">Thiohalobacter thiocyanaticus</name>
    <dbReference type="NCBI Taxonomy" id="585455"/>
    <lineage>
        <taxon>Bacteria</taxon>
        <taxon>Pseudomonadati</taxon>
        <taxon>Pseudomonadota</taxon>
        <taxon>Gammaproteobacteria</taxon>
        <taxon>Thiohalobacterales</taxon>
        <taxon>Thiohalobacteraceae</taxon>
        <taxon>Thiohalobacter</taxon>
    </lineage>
</organism>
<keyword evidence="5" id="KW-1185">Reference proteome</keyword>
<accession>A0A426QKW0</accession>
<dbReference type="EMBL" id="QZMU01000001">
    <property type="protein sequence ID" value="RRQ22398.1"/>
    <property type="molecule type" value="Genomic_DNA"/>
</dbReference>
<feature type="transmembrane region" description="Helical" evidence="2">
    <location>
        <begin position="452"/>
        <end position="472"/>
    </location>
</feature>
<dbReference type="GO" id="GO:0004129">
    <property type="term" value="F:cytochrome-c oxidase activity"/>
    <property type="evidence" value="ECO:0007669"/>
    <property type="project" value="InterPro"/>
</dbReference>
<dbReference type="GO" id="GO:0009060">
    <property type="term" value="P:aerobic respiration"/>
    <property type="evidence" value="ECO:0007669"/>
    <property type="project" value="InterPro"/>
</dbReference>
<dbReference type="Pfam" id="PF00115">
    <property type="entry name" value="COX1"/>
    <property type="match status" value="1"/>
</dbReference>
<dbReference type="GO" id="GO:0016020">
    <property type="term" value="C:membrane"/>
    <property type="evidence" value="ECO:0007669"/>
    <property type="project" value="InterPro"/>
</dbReference>
<keyword evidence="2" id="KW-0472">Membrane</keyword>
<feature type="transmembrane region" description="Helical" evidence="2">
    <location>
        <begin position="86"/>
        <end position="114"/>
    </location>
</feature>
<evidence type="ECO:0000313" key="4">
    <source>
        <dbReference type="EMBL" id="RRQ22398.1"/>
    </source>
</evidence>
<comment type="caution">
    <text evidence="4">The sequence shown here is derived from an EMBL/GenBank/DDBJ whole genome shotgun (WGS) entry which is preliminary data.</text>
</comment>
<dbReference type="Gene3D" id="1.20.210.10">
    <property type="entry name" value="Cytochrome c oxidase-like, subunit I domain"/>
    <property type="match status" value="1"/>
</dbReference>
<sequence length="482" mass="51488">MTAHDRTPIPVLACLATAGAVVLLMMVFGLLLRLAQGGMLDLAPDTFYELLTLHGAGMVGIAALGSVAVMWYFLGQYVRLSGAVFVANLVLFLVGVVMILASVLFGGFAGAWTFLYPLPAQPMGVWSAHAAALFVGGLLVIGTGFLLLYLDVARAILGRYGSLGRALGWPQLFGHDDGRAPPVAVVASTMVLIINTIGITTGAAILVMTLVNLYVPAFGIDPLLAKNMTYFFGHVFINATIYMAVIAVYEILPRYTGRPWKSSKVVLAAWNASVIMVMTNYPHHLLMDFAMPEWALVAGQVISYASGLPVLVVTVIGALTNVHRSGMRWDLASGLLLLSVFGWGAGVIPAIIDATVVINQVMHNTLWVPGHFHTYLLLGMLPMVLGFMYFLARGGRPTDAAGAERGIDRIGFWVFAVAGLGFVLAFLAGGRAGAPRRYAEHLAQWLPYDRAGALFAALVLAATLVFVARFLLRLGSARGRVA</sequence>
<feature type="domain" description="Cytochrome oxidase subunit I profile" evidence="3">
    <location>
        <begin position="15"/>
        <end position="482"/>
    </location>
</feature>
<dbReference type="GO" id="GO:0020037">
    <property type="term" value="F:heme binding"/>
    <property type="evidence" value="ECO:0007669"/>
    <property type="project" value="InterPro"/>
</dbReference>
<proteinExistence type="predicted"/>
<gene>
    <name evidence="4" type="ORF">D6C00_10850</name>
</gene>
<reference evidence="4 5" key="1">
    <citation type="journal article" date="2010" name="Int. J. Syst. Evol. Microbiol.">
        <title>Thiohalobacter thiocyanaticus gen. nov., sp. nov., a moderately halophilic, sulfur-oxidizing gammaproteobacterium from hypersaline lakes, that utilizes thiocyanate.</title>
        <authorList>
            <person name="Sorokin D.Y."/>
            <person name="Kovaleva O.L."/>
            <person name="Tourova T.P."/>
            <person name="Muyzer G."/>
        </authorList>
    </citation>
    <scope>NUCLEOTIDE SEQUENCE [LARGE SCALE GENOMIC DNA]</scope>
    <source>
        <strain evidence="4 5">Hrh1</strain>
    </source>
</reference>
<evidence type="ECO:0000313" key="5">
    <source>
        <dbReference type="Proteomes" id="UP000287798"/>
    </source>
</evidence>
<feature type="transmembrane region" description="Helical" evidence="2">
    <location>
        <begin position="331"/>
        <end position="352"/>
    </location>
</feature>
<feature type="transmembrane region" description="Helical" evidence="2">
    <location>
        <begin position="52"/>
        <end position="74"/>
    </location>
</feature>
<evidence type="ECO:0000256" key="1">
    <source>
        <dbReference type="ARBA" id="ARBA00022660"/>
    </source>
</evidence>